<dbReference type="SMART" id="SM00418">
    <property type="entry name" value="HTH_ARSR"/>
    <property type="match status" value="1"/>
</dbReference>
<proteinExistence type="predicted"/>
<protein>
    <submittedName>
        <fullName evidence="5">Winged helix-turn-helix domain-containing protein</fullName>
    </submittedName>
</protein>
<dbReference type="InterPro" id="IPR001845">
    <property type="entry name" value="HTH_ArsR_DNA-bd_dom"/>
</dbReference>
<organism evidence="5 6">
    <name type="scientific">Streptomyces iconiensis</name>
    <dbReference type="NCBI Taxonomy" id="1384038"/>
    <lineage>
        <taxon>Bacteria</taxon>
        <taxon>Bacillati</taxon>
        <taxon>Actinomycetota</taxon>
        <taxon>Actinomycetes</taxon>
        <taxon>Kitasatosporales</taxon>
        <taxon>Streptomycetaceae</taxon>
        <taxon>Streptomyces</taxon>
    </lineage>
</organism>
<comment type="caution">
    <text evidence="5">The sequence shown here is derived from an EMBL/GenBank/DDBJ whole genome shotgun (WGS) entry which is preliminary data.</text>
</comment>
<evidence type="ECO:0000313" key="6">
    <source>
        <dbReference type="Proteomes" id="UP001214441"/>
    </source>
</evidence>
<evidence type="ECO:0000256" key="2">
    <source>
        <dbReference type="ARBA" id="ARBA00023125"/>
    </source>
</evidence>
<dbReference type="SUPFAM" id="SSF46785">
    <property type="entry name" value="Winged helix' DNA-binding domain"/>
    <property type="match status" value="1"/>
</dbReference>
<dbReference type="Gene3D" id="1.10.10.10">
    <property type="entry name" value="Winged helix-like DNA-binding domain superfamily/Winged helix DNA-binding domain"/>
    <property type="match status" value="1"/>
</dbReference>
<dbReference type="PANTHER" id="PTHR43132:SF8">
    <property type="entry name" value="HTH-TYPE TRANSCRIPTIONAL REGULATOR KMTR"/>
    <property type="match status" value="1"/>
</dbReference>
<dbReference type="InterPro" id="IPR011991">
    <property type="entry name" value="ArsR-like_HTH"/>
</dbReference>
<keyword evidence="3" id="KW-0804">Transcription</keyword>
<accession>A0ABT6ZRY1</accession>
<evidence type="ECO:0000256" key="3">
    <source>
        <dbReference type="ARBA" id="ARBA00023163"/>
    </source>
</evidence>
<dbReference type="InterPro" id="IPR036388">
    <property type="entry name" value="WH-like_DNA-bd_sf"/>
</dbReference>
<reference evidence="5 6" key="1">
    <citation type="submission" date="2023-05" db="EMBL/GenBank/DDBJ databases">
        <title>Streptantibioticus silvisoli sp. nov., acidotolerant actinomycetes 1 from pine litter.</title>
        <authorList>
            <person name="Swiecimska M."/>
            <person name="Golinska P."/>
            <person name="Sangal V."/>
            <person name="Wachnowicz B."/>
            <person name="Goodfellow M."/>
        </authorList>
    </citation>
    <scope>NUCLEOTIDE SEQUENCE [LARGE SCALE GENOMIC DNA]</scope>
    <source>
        <strain evidence="5 6">DSM 42109</strain>
    </source>
</reference>
<evidence type="ECO:0000313" key="5">
    <source>
        <dbReference type="EMBL" id="MDJ1131823.1"/>
    </source>
</evidence>
<evidence type="ECO:0000259" key="4">
    <source>
        <dbReference type="SMART" id="SM00418"/>
    </source>
</evidence>
<dbReference type="InterPro" id="IPR036390">
    <property type="entry name" value="WH_DNA-bd_sf"/>
</dbReference>
<name>A0ABT6ZRY1_9ACTN</name>
<sequence length="330" mass="35140">MRIHFTVSDLARTRLAPAPSPLAAVTFSIHRLAHGPGTPGLDLWRRAVRAAGVPPEAGALGALTAGAASHPVPRFLRPHEGLPSLEEELDRLLSTPRVALRRDLAYVAAHRALPAWTHDLADGDRAAATRLAGSIRAYHRVAVAPYWRGLSRALGADHALRARQLREGGIEVVLNSLRPGMRWRPPVLEIEMPGDLQDYHLDGRGLLLAPAAFSSYIPCDPSDDQPTLYYEAASHPLTSLNGPHTGLAALLGHSRAAVLEVIADGVSTGQLARRAGLSPASASEHATVLRRVGLVATHRTGRTAHHTLTPLGSELLVSAAAHPDGPRSRP</sequence>
<feature type="domain" description="HTH arsR-type" evidence="4">
    <location>
        <begin position="245"/>
        <end position="317"/>
    </location>
</feature>
<keyword evidence="2" id="KW-0238">DNA-binding</keyword>
<dbReference type="InterPro" id="IPR051011">
    <property type="entry name" value="Metal_resp_trans_reg"/>
</dbReference>
<evidence type="ECO:0000256" key="1">
    <source>
        <dbReference type="ARBA" id="ARBA00023015"/>
    </source>
</evidence>
<dbReference type="CDD" id="cd00090">
    <property type="entry name" value="HTH_ARSR"/>
    <property type="match status" value="1"/>
</dbReference>
<dbReference type="EMBL" id="JANCPR020000006">
    <property type="protein sequence ID" value="MDJ1131823.1"/>
    <property type="molecule type" value="Genomic_DNA"/>
</dbReference>
<dbReference type="RefSeq" id="WP_274044459.1">
    <property type="nucleotide sequence ID" value="NZ_JANCPR020000006.1"/>
</dbReference>
<dbReference type="PANTHER" id="PTHR43132">
    <property type="entry name" value="ARSENICAL RESISTANCE OPERON REPRESSOR ARSR-RELATED"/>
    <property type="match status" value="1"/>
</dbReference>
<keyword evidence="6" id="KW-1185">Reference proteome</keyword>
<gene>
    <name evidence="5" type="ORF">NMN56_007605</name>
</gene>
<dbReference type="Proteomes" id="UP001214441">
    <property type="component" value="Unassembled WGS sequence"/>
</dbReference>
<keyword evidence="1" id="KW-0805">Transcription regulation</keyword>